<dbReference type="InterPro" id="IPR050367">
    <property type="entry name" value="APC_superfamily"/>
</dbReference>
<dbReference type="Gene3D" id="1.20.1740.10">
    <property type="entry name" value="Amino acid/polyamine transporter I"/>
    <property type="match status" value="1"/>
</dbReference>
<evidence type="ECO:0000256" key="5">
    <source>
        <dbReference type="ARBA" id="ARBA00023136"/>
    </source>
</evidence>
<gene>
    <name evidence="7" type="ORF">Ari01nite_13460</name>
</gene>
<keyword evidence="4 6" id="KW-1133">Transmembrane helix</keyword>
<keyword evidence="2" id="KW-1003">Cell membrane</keyword>
<evidence type="ECO:0000313" key="7">
    <source>
        <dbReference type="EMBL" id="GIE93881.1"/>
    </source>
</evidence>
<feature type="transmembrane region" description="Helical" evidence="6">
    <location>
        <begin position="396"/>
        <end position="420"/>
    </location>
</feature>
<feature type="transmembrane region" description="Helical" evidence="6">
    <location>
        <begin position="154"/>
        <end position="175"/>
    </location>
</feature>
<dbReference type="PANTHER" id="PTHR42770">
    <property type="entry name" value="AMINO ACID TRANSPORTER-RELATED"/>
    <property type="match status" value="1"/>
</dbReference>
<feature type="transmembrane region" description="Helical" evidence="6">
    <location>
        <begin position="46"/>
        <end position="68"/>
    </location>
</feature>
<feature type="transmembrane region" description="Helical" evidence="6">
    <location>
        <begin position="334"/>
        <end position="354"/>
    </location>
</feature>
<evidence type="ECO:0000256" key="2">
    <source>
        <dbReference type="ARBA" id="ARBA00022475"/>
    </source>
</evidence>
<keyword evidence="5 6" id="KW-0472">Membrane</keyword>
<dbReference type="Proteomes" id="UP000636960">
    <property type="component" value="Unassembled WGS sequence"/>
</dbReference>
<keyword evidence="3 6" id="KW-0812">Transmembrane</keyword>
<dbReference type="GO" id="GO:0005886">
    <property type="term" value="C:plasma membrane"/>
    <property type="evidence" value="ECO:0007669"/>
    <property type="project" value="UniProtKB-SubCell"/>
</dbReference>
<comment type="subcellular location">
    <subcellularLocation>
        <location evidence="1">Cell membrane</location>
        <topology evidence="1">Multi-pass membrane protein</topology>
    </subcellularLocation>
</comment>
<feature type="transmembrane region" description="Helical" evidence="6">
    <location>
        <begin position="126"/>
        <end position="142"/>
    </location>
</feature>
<protein>
    <submittedName>
        <fullName evidence="7">Porin</fullName>
    </submittedName>
</protein>
<dbReference type="AlphaFoldDB" id="A0A919JZL3"/>
<name>A0A919JZL3_9ACTN</name>
<proteinExistence type="predicted"/>
<dbReference type="PIRSF" id="PIRSF006060">
    <property type="entry name" value="AA_transporter"/>
    <property type="match status" value="1"/>
</dbReference>
<feature type="transmembrane region" description="Helical" evidence="6">
    <location>
        <begin position="89"/>
        <end position="114"/>
    </location>
</feature>
<evidence type="ECO:0000256" key="3">
    <source>
        <dbReference type="ARBA" id="ARBA00022692"/>
    </source>
</evidence>
<dbReference type="Pfam" id="PF13520">
    <property type="entry name" value="AA_permease_2"/>
    <property type="match status" value="1"/>
</dbReference>
<feature type="transmembrane region" description="Helical" evidence="6">
    <location>
        <begin position="426"/>
        <end position="443"/>
    </location>
</feature>
<dbReference type="EMBL" id="BOMV01000007">
    <property type="protein sequence ID" value="GIE93881.1"/>
    <property type="molecule type" value="Genomic_DNA"/>
</dbReference>
<dbReference type="InterPro" id="IPR002293">
    <property type="entry name" value="AA/rel_permease1"/>
</dbReference>
<comment type="caution">
    <text evidence="7">The sequence shown here is derived from an EMBL/GenBank/DDBJ whole genome shotgun (WGS) entry which is preliminary data.</text>
</comment>
<organism evidence="7 8">
    <name type="scientific">Paractinoplanes rishiriensis</name>
    <dbReference type="NCBI Taxonomy" id="1050105"/>
    <lineage>
        <taxon>Bacteria</taxon>
        <taxon>Bacillati</taxon>
        <taxon>Actinomycetota</taxon>
        <taxon>Actinomycetes</taxon>
        <taxon>Micromonosporales</taxon>
        <taxon>Micromonosporaceae</taxon>
        <taxon>Paractinoplanes</taxon>
    </lineage>
</organism>
<feature type="transmembrane region" description="Helical" evidence="6">
    <location>
        <begin position="195"/>
        <end position="215"/>
    </location>
</feature>
<feature type="transmembrane region" description="Helical" evidence="6">
    <location>
        <begin position="235"/>
        <end position="255"/>
    </location>
</feature>
<evidence type="ECO:0000256" key="4">
    <source>
        <dbReference type="ARBA" id="ARBA00022989"/>
    </source>
</evidence>
<sequence>MEQYGYKPELRRTLSFGDLLIYGLIYMVVIAPFGIFGSVFQASAGMVVLAYAVGVVAMLVTASSYGVMVRAYPTAGSVYAYAGRAIAPWVGFLAGWTILLDYILVPGLLSLVAAASMTAVLPGVPVWAWIVIFVVVNAGLNLRGIKTTRRLNKAFLVGALAVLGLYLIAGLLALMSGAGRGFSWAPVFDSSQFQLGLIAAAVSVGMLSFLGFDALSTMAEDAKGGARQVSRAQIAALGVTGVLFMAQTFVAALLVEDPAKLIAEGDPAGTAFYDTARVAAGPWLATLTALATALAWGLANNMVAQVGTSRLLYAMARDGQLPAFLARVSPMRSVPTNGILLTAAVSLGLGLLMAAREDGISLMASLVNFGAILSFIVVHLSVLARNLRPQQRRVAGVFRSWVLPVIGIAILVVVIVNANILAQKLGFAWLCLGVVVLGLMVATGRRPRLAGMDDSQPGPVTDAVVAGHRG</sequence>
<keyword evidence="8" id="KW-1185">Reference proteome</keyword>
<dbReference type="GO" id="GO:0022857">
    <property type="term" value="F:transmembrane transporter activity"/>
    <property type="evidence" value="ECO:0007669"/>
    <property type="project" value="InterPro"/>
</dbReference>
<reference evidence="7" key="1">
    <citation type="submission" date="2021-01" db="EMBL/GenBank/DDBJ databases">
        <title>Whole genome shotgun sequence of Actinoplanes rishiriensis NBRC 108556.</title>
        <authorList>
            <person name="Komaki H."/>
            <person name="Tamura T."/>
        </authorList>
    </citation>
    <scope>NUCLEOTIDE SEQUENCE</scope>
    <source>
        <strain evidence="7">NBRC 108556</strain>
    </source>
</reference>
<dbReference type="PANTHER" id="PTHR42770:SF16">
    <property type="entry name" value="AMINO ACID PERMEASE"/>
    <property type="match status" value="1"/>
</dbReference>
<feature type="transmembrane region" description="Helical" evidence="6">
    <location>
        <begin position="20"/>
        <end position="40"/>
    </location>
</feature>
<evidence type="ECO:0000256" key="6">
    <source>
        <dbReference type="SAM" id="Phobius"/>
    </source>
</evidence>
<accession>A0A919JZL3</accession>
<evidence type="ECO:0000313" key="8">
    <source>
        <dbReference type="Proteomes" id="UP000636960"/>
    </source>
</evidence>
<feature type="transmembrane region" description="Helical" evidence="6">
    <location>
        <begin position="360"/>
        <end position="384"/>
    </location>
</feature>
<evidence type="ECO:0000256" key="1">
    <source>
        <dbReference type="ARBA" id="ARBA00004651"/>
    </source>
</evidence>